<name>A0ABD3HG30_9MARC</name>
<evidence type="ECO:0008006" key="12">
    <source>
        <dbReference type="Google" id="ProtNLM"/>
    </source>
</evidence>
<dbReference type="GO" id="GO:0004519">
    <property type="term" value="F:endonuclease activity"/>
    <property type="evidence" value="ECO:0007669"/>
    <property type="project" value="UniProtKB-KW"/>
</dbReference>
<dbReference type="Gene3D" id="3.10.20.370">
    <property type="match status" value="1"/>
</dbReference>
<keyword evidence="2" id="KW-0548">Nucleotidyltransferase</keyword>
<feature type="region of interest" description="Disordered" evidence="7">
    <location>
        <begin position="358"/>
        <end position="382"/>
    </location>
</feature>
<keyword evidence="3" id="KW-0540">Nuclease</keyword>
<gene>
    <name evidence="10" type="ORF">R1sor_016105</name>
</gene>
<evidence type="ECO:0000256" key="5">
    <source>
        <dbReference type="ARBA" id="ARBA00022801"/>
    </source>
</evidence>
<evidence type="ECO:0000313" key="10">
    <source>
        <dbReference type="EMBL" id="KAL3689796.1"/>
    </source>
</evidence>
<dbReference type="Pfam" id="PF17921">
    <property type="entry name" value="Integrase_H2C2"/>
    <property type="match status" value="1"/>
</dbReference>
<keyword evidence="5" id="KW-0378">Hydrolase</keyword>
<dbReference type="PANTHER" id="PTHR37984">
    <property type="entry name" value="PROTEIN CBG26694"/>
    <property type="match status" value="1"/>
</dbReference>
<protein>
    <recommendedName>
        <fullName evidence="12">Reverse transcriptase RNase H-like domain-containing protein</fullName>
    </recommendedName>
</protein>
<evidence type="ECO:0000256" key="6">
    <source>
        <dbReference type="ARBA" id="ARBA00022918"/>
    </source>
</evidence>
<dbReference type="SUPFAM" id="SSF56672">
    <property type="entry name" value="DNA/RNA polymerases"/>
    <property type="match status" value="1"/>
</dbReference>
<comment type="caution">
    <text evidence="10">The sequence shown here is derived from an EMBL/GenBank/DDBJ whole genome shotgun (WGS) entry which is preliminary data.</text>
</comment>
<sequence length="912" mass="103863">MPFHIHTDASGVAVGAVLAQPQDPKLDLPIYFASRTLNKNERDYTTTEREALAMVYAVKKFKPYLQGNKFIFFVDHQALTYLVNKVEITGRIARWLLLLQEFDFTVVYKPSKLNVVADQLSRLELGREPGYEDDSFPDEHLLSITLDVPDDHPASGSESEGPEKTIPSYTELLKGGWQSPLRYFLAKGELPEDTPYHFKRRITQKIKQYTLIHGKLYKRGVDQILRRCVNEEEVLKIMEEANEGRSGGHGAGEATAQKILHTGLWWPTLFTDCHTHVKSCNECQRSLTLKEGMPLKPIYPIGIFQRWGLDFIGPIKPTTWPTGRRYIITATDYTTKWVEAECYRTNDKKMEEIIREVENQDKRPGPEVNAEAPVGSPDTDRNHYSIKLIKPVQASSWRSGYEKRTWIKLQNNLEGPEEHSTRNYIDKTASRDIKILDRTGDANSGPGIKDEQRRIEDIHYPCYSITVESVPDEGHEFTKDSLHVPGEYGGINSGLKYSIDKLTDGLHERPWTKLSQRTYVNTRPVSTDGELITRDMQSEEIRSATVACMPKKTQTRMVSITGEHTVSRRQIHQEGPARFTEPNPNSTNTPSGNRAAKGQTDRTEEEEDEGGRLPEDTEQSHSDRRPAELGFRERELGRERDRGEGLAVIRTGLGDYSRRTGLRKSECRTRPEPKLIEQILSRGRAMPKKGSSSKIENRELHVDNEELLIAGKKVVPGRKMLSCYVKEICNLEWEDEEEAEQWKKQFGALTTLNLTQVQPDLIAQLRNAYNGVTNRVTISKASWIIDEDLIQDVFNLPNAGVTVPKLPVLDPDWLSIAYPEYAQPAKNRKEYYTTTKCEHPDWRSKISWIIWNVLGRAEGREISKGVLAAMLEAEAKGVTVNWAQVVTDRIKTELRKLKLVPKGENYKCKAGP</sequence>
<evidence type="ECO:0000256" key="1">
    <source>
        <dbReference type="ARBA" id="ARBA00022679"/>
    </source>
</evidence>
<dbReference type="InterPro" id="IPR036397">
    <property type="entry name" value="RNaseH_sf"/>
</dbReference>
<accession>A0ABD3HG30</accession>
<evidence type="ECO:0000313" key="11">
    <source>
        <dbReference type="Proteomes" id="UP001633002"/>
    </source>
</evidence>
<feature type="compositionally biased region" description="Basic and acidic residues" evidence="7">
    <location>
        <begin position="610"/>
        <end position="643"/>
    </location>
</feature>
<dbReference type="SUPFAM" id="SSF53098">
    <property type="entry name" value="Ribonuclease H-like"/>
    <property type="match status" value="1"/>
</dbReference>
<dbReference type="GO" id="GO:0016787">
    <property type="term" value="F:hydrolase activity"/>
    <property type="evidence" value="ECO:0007669"/>
    <property type="project" value="UniProtKB-KW"/>
</dbReference>
<proteinExistence type="predicted"/>
<dbReference type="GO" id="GO:0003964">
    <property type="term" value="F:RNA-directed DNA polymerase activity"/>
    <property type="evidence" value="ECO:0007669"/>
    <property type="project" value="UniProtKB-KW"/>
</dbReference>
<evidence type="ECO:0000256" key="4">
    <source>
        <dbReference type="ARBA" id="ARBA00022759"/>
    </source>
</evidence>
<feature type="region of interest" description="Disordered" evidence="7">
    <location>
        <begin position="561"/>
        <end position="643"/>
    </location>
</feature>
<dbReference type="PANTHER" id="PTHR37984:SF5">
    <property type="entry name" value="PROTEIN NYNRIN-LIKE"/>
    <property type="match status" value="1"/>
</dbReference>
<dbReference type="InterPro" id="IPR012337">
    <property type="entry name" value="RNaseH-like_sf"/>
</dbReference>
<dbReference type="CDD" id="cd09274">
    <property type="entry name" value="RNase_HI_RT_Ty3"/>
    <property type="match status" value="1"/>
</dbReference>
<keyword evidence="11" id="KW-1185">Reference proteome</keyword>
<organism evidence="10 11">
    <name type="scientific">Riccia sorocarpa</name>
    <dbReference type="NCBI Taxonomy" id="122646"/>
    <lineage>
        <taxon>Eukaryota</taxon>
        <taxon>Viridiplantae</taxon>
        <taxon>Streptophyta</taxon>
        <taxon>Embryophyta</taxon>
        <taxon>Marchantiophyta</taxon>
        <taxon>Marchantiopsida</taxon>
        <taxon>Marchantiidae</taxon>
        <taxon>Marchantiales</taxon>
        <taxon>Ricciaceae</taxon>
        <taxon>Riccia</taxon>
    </lineage>
</organism>
<evidence type="ECO:0000256" key="2">
    <source>
        <dbReference type="ARBA" id="ARBA00022695"/>
    </source>
</evidence>
<evidence type="ECO:0000256" key="7">
    <source>
        <dbReference type="SAM" id="MobiDB-lite"/>
    </source>
</evidence>
<dbReference type="AlphaFoldDB" id="A0ABD3HG30"/>
<dbReference type="FunFam" id="3.10.20.370:FF:000001">
    <property type="entry name" value="Retrovirus-related Pol polyprotein from transposon 17.6-like protein"/>
    <property type="match status" value="1"/>
</dbReference>
<evidence type="ECO:0000256" key="3">
    <source>
        <dbReference type="ARBA" id="ARBA00022722"/>
    </source>
</evidence>
<dbReference type="Gene3D" id="1.10.340.70">
    <property type="match status" value="1"/>
</dbReference>
<dbReference type="InterPro" id="IPR043502">
    <property type="entry name" value="DNA/RNA_pol_sf"/>
</dbReference>
<dbReference type="InterPro" id="IPR050951">
    <property type="entry name" value="Retrovirus_Pol_polyprotein"/>
</dbReference>
<keyword evidence="1" id="KW-0808">Transferase</keyword>
<dbReference type="Pfam" id="PF17917">
    <property type="entry name" value="RT_RNaseH"/>
    <property type="match status" value="1"/>
</dbReference>
<dbReference type="Proteomes" id="UP001633002">
    <property type="component" value="Unassembled WGS sequence"/>
</dbReference>
<feature type="compositionally biased region" description="Low complexity" evidence="7">
    <location>
        <begin position="582"/>
        <end position="591"/>
    </location>
</feature>
<evidence type="ECO:0000259" key="9">
    <source>
        <dbReference type="Pfam" id="PF17921"/>
    </source>
</evidence>
<feature type="domain" description="Integrase zinc-binding" evidence="9">
    <location>
        <begin position="229"/>
        <end position="286"/>
    </location>
</feature>
<reference evidence="10 11" key="1">
    <citation type="submission" date="2024-09" db="EMBL/GenBank/DDBJ databases">
        <title>Chromosome-scale assembly of Riccia sorocarpa.</title>
        <authorList>
            <person name="Paukszto L."/>
        </authorList>
    </citation>
    <scope>NUCLEOTIDE SEQUENCE [LARGE SCALE GENOMIC DNA]</scope>
    <source>
        <strain evidence="10">LP-2024</strain>
        <tissue evidence="10">Aerial parts of the thallus</tissue>
    </source>
</reference>
<feature type="domain" description="Reverse transcriptase RNase H-like" evidence="8">
    <location>
        <begin position="2"/>
        <end position="102"/>
    </location>
</feature>
<evidence type="ECO:0000259" key="8">
    <source>
        <dbReference type="Pfam" id="PF17917"/>
    </source>
</evidence>
<dbReference type="Gene3D" id="3.30.420.10">
    <property type="entry name" value="Ribonuclease H-like superfamily/Ribonuclease H"/>
    <property type="match status" value="1"/>
</dbReference>
<keyword evidence="4" id="KW-0255">Endonuclease</keyword>
<dbReference type="InterPro" id="IPR041588">
    <property type="entry name" value="Integrase_H2C2"/>
</dbReference>
<dbReference type="EMBL" id="JBJQOH010000004">
    <property type="protein sequence ID" value="KAL3689796.1"/>
    <property type="molecule type" value="Genomic_DNA"/>
</dbReference>
<dbReference type="InterPro" id="IPR041373">
    <property type="entry name" value="RT_RNaseH"/>
</dbReference>
<keyword evidence="6" id="KW-0695">RNA-directed DNA polymerase</keyword>